<reference evidence="2 3" key="1">
    <citation type="journal article" date="2016" name="PLoS ONE">
        <title>Sequence Assembly of Yarrowia lipolytica Strain W29/CLIB89 Shows Transposable Element Diversity.</title>
        <authorList>
            <person name="Magnan C."/>
            <person name="Yu J."/>
            <person name="Chang I."/>
            <person name="Jahn E."/>
            <person name="Kanomata Y."/>
            <person name="Wu J."/>
            <person name="Zeller M."/>
            <person name="Oakes M."/>
            <person name="Baldi P."/>
            <person name="Sandmeyer S."/>
        </authorList>
    </citation>
    <scope>NUCLEOTIDE SEQUENCE [LARGE SCALE GENOMIC DNA]</scope>
    <source>
        <strain evidence="3">CLIB89(W29)</strain>
    </source>
</reference>
<dbReference type="GeneID" id="90949384"/>
<evidence type="ECO:0000313" key="3">
    <source>
        <dbReference type="Proteomes" id="UP000182444"/>
    </source>
</evidence>
<dbReference type="EMBL" id="CP017553">
    <property type="protein sequence ID" value="AOW00461.1"/>
    <property type="molecule type" value="Genomic_DNA"/>
</dbReference>
<dbReference type="VEuPathDB" id="FungiDB:YALI1_A09654g"/>
<dbReference type="Proteomes" id="UP000182444">
    <property type="component" value="Chromosome 1A"/>
</dbReference>
<feature type="region of interest" description="Disordered" evidence="1">
    <location>
        <begin position="1"/>
        <end position="22"/>
    </location>
</feature>
<sequence>MEDATPSHYEQTEDTEIPYPNTVLRPTDSDCSNYKPNGMFHALIIICNMMNHSTGHRKIMSDKLKEGLENPLNTFFVPTQFLNVYSSKMTSICLTLKWRKIFLRLTNRDQQIESDEFVTR</sequence>
<name>A0A1D8N4A4_YARLL</name>
<dbReference type="AlphaFoldDB" id="A0A1D8N4A4"/>
<accession>A0A1D8N4A4</accession>
<dbReference type="RefSeq" id="XP_068137811.1">
    <property type="nucleotide sequence ID" value="XM_068281710.1"/>
</dbReference>
<organism evidence="2 3">
    <name type="scientific">Yarrowia lipolytica</name>
    <name type="common">Candida lipolytica</name>
    <dbReference type="NCBI Taxonomy" id="4952"/>
    <lineage>
        <taxon>Eukaryota</taxon>
        <taxon>Fungi</taxon>
        <taxon>Dikarya</taxon>
        <taxon>Ascomycota</taxon>
        <taxon>Saccharomycotina</taxon>
        <taxon>Dipodascomycetes</taxon>
        <taxon>Dipodascales</taxon>
        <taxon>Dipodascales incertae sedis</taxon>
        <taxon>Yarrowia</taxon>
    </lineage>
</organism>
<evidence type="ECO:0000313" key="2">
    <source>
        <dbReference type="EMBL" id="AOW00461.1"/>
    </source>
</evidence>
<evidence type="ECO:0000256" key="1">
    <source>
        <dbReference type="SAM" id="MobiDB-lite"/>
    </source>
</evidence>
<gene>
    <name evidence="2" type="ORF">YALI1_A09654g</name>
</gene>
<proteinExistence type="predicted"/>
<protein>
    <submittedName>
        <fullName evidence="2">Uncharacterized protein</fullName>
    </submittedName>
</protein>